<dbReference type="AlphaFoldDB" id="A0ABD1VG56"/>
<dbReference type="Proteomes" id="UP001604277">
    <property type="component" value="Unassembled WGS sequence"/>
</dbReference>
<organism evidence="1 2">
    <name type="scientific">Forsythia ovata</name>
    <dbReference type="NCBI Taxonomy" id="205694"/>
    <lineage>
        <taxon>Eukaryota</taxon>
        <taxon>Viridiplantae</taxon>
        <taxon>Streptophyta</taxon>
        <taxon>Embryophyta</taxon>
        <taxon>Tracheophyta</taxon>
        <taxon>Spermatophyta</taxon>
        <taxon>Magnoliopsida</taxon>
        <taxon>eudicotyledons</taxon>
        <taxon>Gunneridae</taxon>
        <taxon>Pentapetalae</taxon>
        <taxon>asterids</taxon>
        <taxon>lamiids</taxon>
        <taxon>Lamiales</taxon>
        <taxon>Oleaceae</taxon>
        <taxon>Forsythieae</taxon>
        <taxon>Forsythia</taxon>
    </lineage>
</organism>
<name>A0ABD1VG56_9LAMI</name>
<comment type="caution">
    <text evidence="1">The sequence shown here is derived from an EMBL/GenBank/DDBJ whole genome shotgun (WGS) entry which is preliminary data.</text>
</comment>
<accession>A0ABD1VG56</accession>
<sequence>MTIFSSSITTSEASNGQRFSMQIQSGLGELLRTIFPGEHIFGDNVNPTRARAAQDTDTSQDAAETTSHEGIFLSNILHQIMPIIQENIAASTGGANSSKQQVKRLLR</sequence>
<evidence type="ECO:0000313" key="1">
    <source>
        <dbReference type="EMBL" id="KAL2536321.1"/>
    </source>
</evidence>
<reference evidence="2" key="1">
    <citation type="submission" date="2024-07" db="EMBL/GenBank/DDBJ databases">
        <title>Two chromosome-level genome assemblies of Korean endemic species Abeliophyllum distichum and Forsythia ovata (Oleaceae).</title>
        <authorList>
            <person name="Jang H."/>
        </authorList>
    </citation>
    <scope>NUCLEOTIDE SEQUENCE [LARGE SCALE GENOMIC DNA]</scope>
</reference>
<keyword evidence="2" id="KW-1185">Reference proteome</keyword>
<dbReference type="EMBL" id="JBFOLJ010000005">
    <property type="protein sequence ID" value="KAL2536321.1"/>
    <property type="molecule type" value="Genomic_DNA"/>
</dbReference>
<protein>
    <submittedName>
        <fullName evidence="1">Uncharacterized protein</fullName>
    </submittedName>
</protein>
<gene>
    <name evidence="1" type="ORF">Fot_17712</name>
</gene>
<evidence type="ECO:0000313" key="2">
    <source>
        <dbReference type="Proteomes" id="UP001604277"/>
    </source>
</evidence>
<proteinExistence type="predicted"/>